<evidence type="ECO:0000256" key="2">
    <source>
        <dbReference type="ARBA" id="ARBA00007524"/>
    </source>
</evidence>
<proteinExistence type="inferred from homology"/>
<keyword evidence="5 6" id="KW-0472">Membrane</keyword>
<keyword evidence="4 6" id="KW-1133">Transmembrane helix</keyword>
<evidence type="ECO:0000256" key="5">
    <source>
        <dbReference type="ARBA" id="ARBA00023136"/>
    </source>
</evidence>
<dbReference type="FunFam" id="1.20.1260.100:FF:000001">
    <property type="entry name" value="translocator protein 2"/>
    <property type="match status" value="1"/>
</dbReference>
<dbReference type="EMBL" id="MHLZ01000033">
    <property type="protein sequence ID" value="OGZ19405.1"/>
    <property type="molecule type" value="Genomic_DNA"/>
</dbReference>
<dbReference type="PANTHER" id="PTHR10057:SF0">
    <property type="entry name" value="TRANSLOCATOR PROTEIN"/>
    <property type="match status" value="1"/>
</dbReference>
<dbReference type="InterPro" id="IPR038330">
    <property type="entry name" value="TspO/MBR-related_sf"/>
</dbReference>
<dbReference type="PANTHER" id="PTHR10057">
    <property type="entry name" value="PERIPHERAL-TYPE BENZODIAZEPINE RECEPTOR"/>
    <property type="match status" value="1"/>
</dbReference>
<reference evidence="7 8" key="1">
    <citation type="journal article" date="2016" name="Nat. Commun.">
        <title>Thousands of microbial genomes shed light on interconnected biogeochemical processes in an aquifer system.</title>
        <authorList>
            <person name="Anantharaman K."/>
            <person name="Brown C.T."/>
            <person name="Hug L.A."/>
            <person name="Sharon I."/>
            <person name="Castelle C.J."/>
            <person name="Probst A.J."/>
            <person name="Thomas B.C."/>
            <person name="Singh A."/>
            <person name="Wilkins M.J."/>
            <person name="Karaoz U."/>
            <person name="Brodie E.L."/>
            <person name="Williams K.H."/>
            <person name="Hubbard S.S."/>
            <person name="Banfield J.F."/>
        </authorList>
    </citation>
    <scope>NUCLEOTIDE SEQUENCE [LARGE SCALE GENOMIC DNA]</scope>
</reference>
<keyword evidence="3 6" id="KW-0812">Transmembrane</keyword>
<dbReference type="CDD" id="cd15904">
    <property type="entry name" value="TSPO_MBR"/>
    <property type="match status" value="1"/>
</dbReference>
<feature type="transmembrane region" description="Helical" evidence="6">
    <location>
        <begin position="134"/>
        <end position="155"/>
    </location>
</feature>
<comment type="subcellular location">
    <subcellularLocation>
        <location evidence="1">Membrane</location>
        <topology evidence="1">Multi-pass membrane protein</topology>
    </subcellularLocation>
</comment>
<gene>
    <name evidence="7" type="ORF">A2626_02275</name>
</gene>
<dbReference type="Pfam" id="PF03073">
    <property type="entry name" value="TspO_MBR"/>
    <property type="match status" value="1"/>
</dbReference>
<evidence type="ECO:0000256" key="1">
    <source>
        <dbReference type="ARBA" id="ARBA00004141"/>
    </source>
</evidence>
<accession>A0A1G2E0Y8</accession>
<organism evidence="7 8">
    <name type="scientific">Candidatus Nealsonbacteria bacterium RIFCSPHIGHO2_01_FULL_38_55</name>
    <dbReference type="NCBI Taxonomy" id="1801664"/>
    <lineage>
        <taxon>Bacteria</taxon>
        <taxon>Candidatus Nealsoniibacteriota</taxon>
    </lineage>
</organism>
<comment type="similarity">
    <text evidence="2">Belongs to the TspO/BZRP family.</text>
</comment>
<feature type="transmembrane region" description="Helical" evidence="6">
    <location>
        <begin position="48"/>
        <end position="68"/>
    </location>
</feature>
<dbReference type="Gene3D" id="1.20.1260.100">
    <property type="entry name" value="TspO/MBR protein"/>
    <property type="match status" value="1"/>
</dbReference>
<comment type="caution">
    <text evidence="7">The sequence shown here is derived from an EMBL/GenBank/DDBJ whole genome shotgun (WGS) entry which is preliminary data.</text>
</comment>
<protein>
    <submittedName>
        <fullName evidence="7">TspO protein</fullName>
    </submittedName>
</protein>
<sequence length="158" mass="17645">MSTLNYKRLIISLALPQLAGLAGSLFTTPAIPAWYAGLEKPSFNPPNWIFAPVWTLLFLLMGISLYFIWGRGLENKKSKIAVLIFAVQLALNALWSIVFFGFHNLGAAFVAIIFLWFAIFVNIVAFAKISKQAAYLLLPYILWVSFAAILNFSILTLN</sequence>
<evidence type="ECO:0000256" key="6">
    <source>
        <dbReference type="SAM" id="Phobius"/>
    </source>
</evidence>
<dbReference type="Proteomes" id="UP000177360">
    <property type="component" value="Unassembled WGS sequence"/>
</dbReference>
<feature type="transmembrane region" description="Helical" evidence="6">
    <location>
        <begin position="80"/>
        <end position="102"/>
    </location>
</feature>
<evidence type="ECO:0000256" key="4">
    <source>
        <dbReference type="ARBA" id="ARBA00022989"/>
    </source>
</evidence>
<evidence type="ECO:0000313" key="7">
    <source>
        <dbReference type="EMBL" id="OGZ19405.1"/>
    </source>
</evidence>
<dbReference type="AlphaFoldDB" id="A0A1G2E0Y8"/>
<dbReference type="GO" id="GO:0033013">
    <property type="term" value="P:tetrapyrrole metabolic process"/>
    <property type="evidence" value="ECO:0007669"/>
    <property type="project" value="UniProtKB-ARBA"/>
</dbReference>
<dbReference type="PIRSF" id="PIRSF005859">
    <property type="entry name" value="PBR"/>
    <property type="match status" value="1"/>
</dbReference>
<feature type="transmembrane region" description="Helical" evidence="6">
    <location>
        <begin position="108"/>
        <end position="127"/>
    </location>
</feature>
<dbReference type="InterPro" id="IPR004307">
    <property type="entry name" value="TspO_MBR"/>
</dbReference>
<evidence type="ECO:0000313" key="8">
    <source>
        <dbReference type="Proteomes" id="UP000177360"/>
    </source>
</evidence>
<name>A0A1G2E0Y8_9BACT</name>
<evidence type="ECO:0000256" key="3">
    <source>
        <dbReference type="ARBA" id="ARBA00022692"/>
    </source>
</evidence>
<dbReference type="GO" id="GO:0016020">
    <property type="term" value="C:membrane"/>
    <property type="evidence" value="ECO:0007669"/>
    <property type="project" value="UniProtKB-SubCell"/>
</dbReference>